<evidence type="ECO:0000256" key="8">
    <source>
        <dbReference type="ARBA" id="ARBA00023264"/>
    </source>
</evidence>
<keyword evidence="4 10" id="KW-0808">Transferase</keyword>
<dbReference type="Proteomes" id="UP000481288">
    <property type="component" value="Unassembled WGS sequence"/>
</dbReference>
<dbReference type="CDD" id="cd09137">
    <property type="entry name" value="PLDc_PGS1_euk_2"/>
    <property type="match status" value="1"/>
</dbReference>
<dbReference type="CDD" id="cd09135">
    <property type="entry name" value="PLDc_PGS1_euk_1"/>
    <property type="match status" value="1"/>
</dbReference>
<evidence type="ECO:0000256" key="5">
    <source>
        <dbReference type="ARBA" id="ARBA00022737"/>
    </source>
</evidence>
<evidence type="ECO:0000256" key="7">
    <source>
        <dbReference type="ARBA" id="ARBA00023209"/>
    </source>
</evidence>
<dbReference type="Pfam" id="PF00614">
    <property type="entry name" value="PLDc"/>
    <property type="match status" value="1"/>
</dbReference>
<evidence type="ECO:0000313" key="13">
    <source>
        <dbReference type="Proteomes" id="UP000481288"/>
    </source>
</evidence>
<accession>A0A7D8UXN5</accession>
<dbReference type="PIRSF" id="PIRSF000850">
    <property type="entry name" value="Phospholipase_D_PSS"/>
    <property type="match status" value="1"/>
</dbReference>
<reference evidence="12 13" key="1">
    <citation type="submission" date="2018-05" db="EMBL/GenBank/DDBJ databases">
        <title>Whole genome sequencing for identification of molecular markers to develop diagnostic detection tools for the regulated plant pathogen Lachnellula willkommii.</title>
        <authorList>
            <person name="Giroux E."/>
            <person name="Bilodeau G."/>
        </authorList>
    </citation>
    <scope>NUCLEOTIDE SEQUENCE [LARGE SCALE GENOMIC DNA]</scope>
    <source>
        <strain evidence="12 13">CBS 625.97</strain>
    </source>
</reference>
<evidence type="ECO:0000256" key="3">
    <source>
        <dbReference type="ARBA" id="ARBA00022516"/>
    </source>
</evidence>
<sequence>MIARSVLRCSATRRLQTCRPRMVLAKPRKFSTSTPPAANANSSSTASMLGAFTNELDRIAPKFEIQGSQIQILRTPSDFYETLKSKILGAEKQIFLSTLYIGKTEHELISTLRQALKSKPNLKLSILTDALRGTRESPEPSCASLLAPLVEEFGSERVEIRMYHTPNLTGLRKKYIPRRINEGWGLQHMKLYGVDDEIIISGANLSNNYFTDRQDRYHVFSSREITSYFFKIHSAVSNLSFLVTPDPQNPAGYTLDWPSSNLAPSPLIDPKKYISASTSILTPLIKPSTTTTNTTSPHPEANTIVYPLSQLTQLLDPDTSTELPSITHILRTLSSPTFSTSSWTFTAGYFNPDPSLSTLLLSAASKNNTVITASPYANGFYGSKGVSGLLPAAYTLLSRRFLERAQKSGREHDVALNEWRRGTVGEKGGWTYHAKGLWISLNGEEEPSLSIVGSSNYTKRSYGLDLEVGTCIVTSDEGLKGRLREERDGMQEFARKVGIDDFLGVERRVGIQVRIAMWIVKMVGGAL</sequence>
<dbReference type="SMART" id="SM00155">
    <property type="entry name" value="PLDc"/>
    <property type="match status" value="2"/>
</dbReference>
<dbReference type="AlphaFoldDB" id="A0A7D8UXN5"/>
<organism evidence="12 13">
    <name type="scientific">Lachnellula cervina</name>
    <dbReference type="NCBI Taxonomy" id="1316786"/>
    <lineage>
        <taxon>Eukaryota</taxon>
        <taxon>Fungi</taxon>
        <taxon>Dikarya</taxon>
        <taxon>Ascomycota</taxon>
        <taxon>Pezizomycotina</taxon>
        <taxon>Leotiomycetes</taxon>
        <taxon>Helotiales</taxon>
        <taxon>Lachnaceae</taxon>
        <taxon>Lachnellula</taxon>
    </lineage>
</organism>
<keyword evidence="3 10" id="KW-0444">Lipid biosynthesis</keyword>
<name>A0A7D8UXN5_9HELO</name>
<dbReference type="Gene3D" id="3.30.870.10">
    <property type="entry name" value="Endonuclease Chain A"/>
    <property type="match status" value="2"/>
</dbReference>
<dbReference type="SUPFAM" id="SSF56024">
    <property type="entry name" value="Phospholipase D/nuclease"/>
    <property type="match status" value="1"/>
</dbReference>
<dbReference type="GO" id="GO:0008444">
    <property type="term" value="F:CDP-diacylglycerol-glycerol-3-phosphate 3-phosphatidyltransferase activity"/>
    <property type="evidence" value="ECO:0007669"/>
    <property type="project" value="UniProtKB-EC"/>
</dbReference>
<keyword evidence="8 10" id="KW-1208">Phospholipid metabolism</keyword>
<dbReference type="EMBL" id="QGMG01000017">
    <property type="protein sequence ID" value="TVY58992.1"/>
    <property type="molecule type" value="Genomic_DNA"/>
</dbReference>
<feature type="domain" description="PLD phosphodiesterase" evidence="11">
    <location>
        <begin position="183"/>
        <end position="209"/>
    </location>
</feature>
<keyword evidence="10" id="KW-0496">Mitochondrion</keyword>
<dbReference type="PROSITE" id="PS50035">
    <property type="entry name" value="PLD"/>
    <property type="match status" value="1"/>
</dbReference>
<comment type="function">
    <text evidence="10">Functions in the biosynthesis of the anionic phospholipids phosphatidylglycerol and cardiolipin.</text>
</comment>
<evidence type="ECO:0000256" key="9">
    <source>
        <dbReference type="ARBA" id="ARBA00048586"/>
    </source>
</evidence>
<dbReference type="GO" id="GO:0005739">
    <property type="term" value="C:mitochondrion"/>
    <property type="evidence" value="ECO:0007669"/>
    <property type="project" value="UniProtKB-SubCell"/>
</dbReference>
<dbReference type="UniPathway" id="UPA00084">
    <property type="reaction ID" value="UER00503"/>
</dbReference>
<evidence type="ECO:0000256" key="2">
    <source>
        <dbReference type="ARBA" id="ARBA00010682"/>
    </source>
</evidence>
<dbReference type="InterPro" id="IPR001736">
    <property type="entry name" value="PLipase_D/transphosphatidylase"/>
</dbReference>
<comment type="caution">
    <text evidence="12">The sequence shown here is derived from an EMBL/GenBank/DDBJ whole genome shotgun (WGS) entry which is preliminary data.</text>
</comment>
<keyword evidence="10" id="KW-0067">ATP-binding</keyword>
<gene>
    <name evidence="12" type="primary">PGS1</name>
    <name evidence="12" type="ORF">LCER1_G000295</name>
</gene>
<keyword evidence="7 10" id="KW-0594">Phospholipid biosynthesis</keyword>
<evidence type="ECO:0000256" key="6">
    <source>
        <dbReference type="ARBA" id="ARBA00023098"/>
    </source>
</evidence>
<proteinExistence type="inferred from homology"/>
<dbReference type="GO" id="GO:0005524">
    <property type="term" value="F:ATP binding"/>
    <property type="evidence" value="ECO:0007669"/>
    <property type="project" value="UniProtKB-KW"/>
</dbReference>
<evidence type="ECO:0000256" key="4">
    <source>
        <dbReference type="ARBA" id="ARBA00022679"/>
    </source>
</evidence>
<dbReference type="OrthoDB" id="10250191at2759"/>
<dbReference type="PANTHER" id="PTHR12586:SF1">
    <property type="entry name" value="CDP-DIACYLGLYCEROL--GLYCEROL-3-PHOSPHATE 3-PHOSPHATIDYLTRANSFERASE, MITOCHONDRIAL"/>
    <property type="match status" value="1"/>
</dbReference>
<evidence type="ECO:0000313" key="12">
    <source>
        <dbReference type="EMBL" id="TVY58992.1"/>
    </source>
</evidence>
<comment type="subcellular location">
    <subcellularLocation>
        <location evidence="10">Mitochondrion</location>
    </subcellularLocation>
</comment>
<evidence type="ECO:0000256" key="10">
    <source>
        <dbReference type="RuleBase" id="RU365024"/>
    </source>
</evidence>
<comment type="pathway">
    <text evidence="1 10">Phospholipid metabolism; phosphatidylglycerol biosynthesis; phosphatidylglycerol from CDP-diacylglycerol: step 1/2.</text>
</comment>
<evidence type="ECO:0000259" key="11">
    <source>
        <dbReference type="PROSITE" id="PS50035"/>
    </source>
</evidence>
<dbReference type="GO" id="GO:0032049">
    <property type="term" value="P:cardiolipin biosynthetic process"/>
    <property type="evidence" value="ECO:0007669"/>
    <property type="project" value="InterPro"/>
</dbReference>
<comment type="similarity">
    <text evidence="2 10">Belongs to the CDP-alcohol phosphatidyltransferase class-II family.</text>
</comment>
<evidence type="ECO:0000256" key="1">
    <source>
        <dbReference type="ARBA" id="ARBA00005042"/>
    </source>
</evidence>
<dbReference type="InterPro" id="IPR016270">
    <property type="entry name" value="PGS1"/>
</dbReference>
<dbReference type="PANTHER" id="PTHR12586">
    <property type="entry name" value="CDP-DIACYLGLYCEROL--SERINE O-PHOSPHATIDYLTRANSFERASE"/>
    <property type="match status" value="1"/>
</dbReference>
<keyword evidence="6 10" id="KW-0443">Lipid metabolism</keyword>
<keyword evidence="10" id="KW-0547">Nucleotide-binding</keyword>
<keyword evidence="13" id="KW-1185">Reference proteome</keyword>
<dbReference type="EC" id="2.7.8.5" evidence="10"/>
<keyword evidence="5" id="KW-0677">Repeat</keyword>
<protein>
    <recommendedName>
        <fullName evidence="10">CDP-diacylglycerol--glycerol-3-phosphate 3-phosphatidyltransferase</fullName>
        <ecNumber evidence="10">2.7.8.5</ecNumber>
    </recommendedName>
</protein>
<comment type="catalytic activity">
    <reaction evidence="9 10">
        <text>a CDP-1,2-diacyl-sn-glycerol + sn-glycerol 3-phosphate = a 1,2-diacyl-sn-glycero-3-phospho-(1'-sn-glycero-3'-phosphate) + CMP + H(+)</text>
        <dbReference type="Rhea" id="RHEA:12593"/>
        <dbReference type="ChEBI" id="CHEBI:15378"/>
        <dbReference type="ChEBI" id="CHEBI:57597"/>
        <dbReference type="ChEBI" id="CHEBI:58332"/>
        <dbReference type="ChEBI" id="CHEBI:60110"/>
        <dbReference type="ChEBI" id="CHEBI:60377"/>
        <dbReference type="EC" id="2.7.8.5"/>
    </reaction>
</comment>